<reference evidence="2 3" key="1">
    <citation type="submission" date="2020-02" db="EMBL/GenBank/DDBJ databases">
        <authorList>
            <person name="Ma Q."/>
            <person name="Huang Y."/>
            <person name="Song X."/>
            <person name="Pei D."/>
        </authorList>
    </citation>
    <scope>NUCLEOTIDE SEQUENCE [LARGE SCALE GENOMIC DNA]</scope>
    <source>
        <strain evidence="2">Sxm20200214</strain>
        <tissue evidence="2">Leaf</tissue>
    </source>
</reference>
<comment type="caution">
    <text evidence="2">The sequence shown here is derived from an EMBL/GenBank/DDBJ whole genome shotgun (WGS) entry which is preliminary data.</text>
</comment>
<keyword evidence="3" id="KW-1185">Reference proteome</keyword>
<feature type="region of interest" description="Disordered" evidence="1">
    <location>
        <begin position="1"/>
        <end position="95"/>
    </location>
</feature>
<protein>
    <submittedName>
        <fullName evidence="2">Uncharacterized protein</fullName>
    </submittedName>
</protein>
<proteinExistence type="predicted"/>
<organism evidence="2 3">
    <name type="scientific">Brassica carinata</name>
    <name type="common">Ethiopian mustard</name>
    <name type="synonym">Abyssinian cabbage</name>
    <dbReference type="NCBI Taxonomy" id="52824"/>
    <lineage>
        <taxon>Eukaryota</taxon>
        <taxon>Viridiplantae</taxon>
        <taxon>Streptophyta</taxon>
        <taxon>Embryophyta</taxon>
        <taxon>Tracheophyta</taxon>
        <taxon>Spermatophyta</taxon>
        <taxon>Magnoliopsida</taxon>
        <taxon>eudicotyledons</taxon>
        <taxon>Gunneridae</taxon>
        <taxon>Pentapetalae</taxon>
        <taxon>rosids</taxon>
        <taxon>malvids</taxon>
        <taxon>Brassicales</taxon>
        <taxon>Brassicaceae</taxon>
        <taxon>Brassiceae</taxon>
        <taxon>Brassica</taxon>
    </lineage>
</organism>
<evidence type="ECO:0000313" key="2">
    <source>
        <dbReference type="EMBL" id="KAG2282020.1"/>
    </source>
</evidence>
<sequence>MNREARWRRGQRKSSRSTPERVTMIDQGSIQRFMPQVREHALGVIDEGNKRKFSRSKPQVSSAEKRDNDDSIIPPTKKLITMSPGSFPPLQLTLK</sequence>
<evidence type="ECO:0000256" key="1">
    <source>
        <dbReference type="SAM" id="MobiDB-lite"/>
    </source>
</evidence>
<name>A0A8X7R4V4_BRACI</name>
<gene>
    <name evidence="2" type="ORF">Bca52824_053240</name>
</gene>
<evidence type="ECO:0000313" key="3">
    <source>
        <dbReference type="Proteomes" id="UP000886595"/>
    </source>
</evidence>
<dbReference type="EMBL" id="JAAMPC010000011">
    <property type="protein sequence ID" value="KAG2282020.1"/>
    <property type="molecule type" value="Genomic_DNA"/>
</dbReference>
<dbReference type="AlphaFoldDB" id="A0A8X7R4V4"/>
<accession>A0A8X7R4V4</accession>
<dbReference type="Proteomes" id="UP000886595">
    <property type="component" value="Unassembled WGS sequence"/>
</dbReference>